<evidence type="ECO:0000313" key="1">
    <source>
        <dbReference type="EMBL" id="KAL3281870.1"/>
    </source>
</evidence>
<dbReference type="Proteomes" id="UP001516400">
    <property type="component" value="Unassembled WGS sequence"/>
</dbReference>
<dbReference type="AlphaFoldDB" id="A0ABD2NUL3"/>
<reference evidence="1 2" key="1">
    <citation type="journal article" date="2021" name="BMC Biol.">
        <title>Horizontally acquired antibacterial genes associated with adaptive radiation of ladybird beetles.</title>
        <authorList>
            <person name="Li H.S."/>
            <person name="Tang X.F."/>
            <person name="Huang Y.H."/>
            <person name="Xu Z.Y."/>
            <person name="Chen M.L."/>
            <person name="Du X.Y."/>
            <person name="Qiu B.Y."/>
            <person name="Chen P.T."/>
            <person name="Zhang W."/>
            <person name="Slipinski A."/>
            <person name="Escalona H.E."/>
            <person name="Waterhouse R.M."/>
            <person name="Zwick A."/>
            <person name="Pang H."/>
        </authorList>
    </citation>
    <scope>NUCLEOTIDE SEQUENCE [LARGE SCALE GENOMIC DNA]</scope>
    <source>
        <strain evidence="1">SYSU2018</strain>
    </source>
</reference>
<name>A0ABD2NUL3_9CUCU</name>
<comment type="caution">
    <text evidence="1">The sequence shown here is derived from an EMBL/GenBank/DDBJ whole genome shotgun (WGS) entry which is preliminary data.</text>
</comment>
<proteinExistence type="predicted"/>
<accession>A0ABD2NUL3</accession>
<evidence type="ECO:0000313" key="2">
    <source>
        <dbReference type="Proteomes" id="UP001516400"/>
    </source>
</evidence>
<keyword evidence="2" id="KW-1185">Reference proteome</keyword>
<gene>
    <name evidence="1" type="ORF">HHI36_005075</name>
</gene>
<organism evidence="1 2">
    <name type="scientific">Cryptolaemus montrouzieri</name>
    <dbReference type="NCBI Taxonomy" id="559131"/>
    <lineage>
        <taxon>Eukaryota</taxon>
        <taxon>Metazoa</taxon>
        <taxon>Ecdysozoa</taxon>
        <taxon>Arthropoda</taxon>
        <taxon>Hexapoda</taxon>
        <taxon>Insecta</taxon>
        <taxon>Pterygota</taxon>
        <taxon>Neoptera</taxon>
        <taxon>Endopterygota</taxon>
        <taxon>Coleoptera</taxon>
        <taxon>Polyphaga</taxon>
        <taxon>Cucujiformia</taxon>
        <taxon>Coccinelloidea</taxon>
        <taxon>Coccinellidae</taxon>
        <taxon>Scymninae</taxon>
        <taxon>Scymnini</taxon>
        <taxon>Cryptolaemus</taxon>
    </lineage>
</organism>
<protein>
    <submittedName>
        <fullName evidence="1">Uncharacterized protein</fullName>
    </submittedName>
</protein>
<dbReference type="EMBL" id="JABFTP020000144">
    <property type="protein sequence ID" value="KAL3281870.1"/>
    <property type="molecule type" value="Genomic_DNA"/>
</dbReference>
<sequence>MPAEAYIQSADSDGKGDKLKAMNHTNIGVTNLESGNDGYYGAHNSVDQDVPRSIICPEQLEAAILEVQSGTVMKEVQNLNKEKSKNDEGQWRRVSNRRRMVIGMRGGTLAESKPYPVLCLYM</sequence>